<feature type="chain" id="PRO_5006890044" description="DUF4189 domain-containing protein" evidence="1">
    <location>
        <begin position="31"/>
        <end position="132"/>
    </location>
</feature>
<dbReference type="EMBL" id="LMTZ01000169">
    <property type="protein sequence ID" value="KST61880.1"/>
    <property type="molecule type" value="Genomic_DNA"/>
</dbReference>
<evidence type="ECO:0000313" key="4">
    <source>
        <dbReference type="Proteomes" id="UP000053372"/>
    </source>
</evidence>
<comment type="caution">
    <text evidence="3">The sequence shown here is derived from an EMBL/GenBank/DDBJ whole genome shotgun (WGS) entry which is preliminary data.</text>
</comment>
<feature type="domain" description="DUF4189" evidence="2">
    <location>
        <begin position="34"/>
        <end position="129"/>
    </location>
</feature>
<dbReference type="Proteomes" id="UP000053372">
    <property type="component" value="Unassembled WGS sequence"/>
</dbReference>
<keyword evidence="4" id="KW-1185">Reference proteome</keyword>
<dbReference type="OrthoDB" id="8448441at2"/>
<name>A0A0V7ZBL0_9CYAN</name>
<accession>A0A0V7ZBL0</accession>
<dbReference type="InterPro" id="IPR025240">
    <property type="entry name" value="DUF4189"/>
</dbReference>
<dbReference type="Pfam" id="PF13827">
    <property type="entry name" value="DUF4189"/>
    <property type="match status" value="1"/>
</dbReference>
<evidence type="ECO:0000259" key="2">
    <source>
        <dbReference type="Pfam" id="PF13827"/>
    </source>
</evidence>
<reference evidence="3 4" key="1">
    <citation type="journal article" date="2015" name="Genome Announc.">
        <title>Draft Genome of the Euendolithic (true boring) Cyanobacterium Mastigocoleus testarum strain BC008.</title>
        <authorList>
            <person name="Guida B.S."/>
            <person name="Garcia-Pichel F."/>
        </authorList>
    </citation>
    <scope>NUCLEOTIDE SEQUENCE [LARGE SCALE GENOMIC DNA]</scope>
    <source>
        <strain evidence="3 4">BC008</strain>
    </source>
</reference>
<proteinExistence type="predicted"/>
<sequence length="132" mass="14180">MFCKVSLFQLALAATISSPVSLLVIAPAQAQNYYGAIAYSEASGSHGFSYDYSNRSAAGVRAMRECENGSGYGDCKVLIWFRNACGALAKAPSGAYGSGWGADRSTAERYAIETCNQHGQKCRVVRWVCTTR</sequence>
<dbReference type="AlphaFoldDB" id="A0A0V7ZBL0"/>
<evidence type="ECO:0000256" key="1">
    <source>
        <dbReference type="SAM" id="SignalP"/>
    </source>
</evidence>
<keyword evidence="1" id="KW-0732">Signal</keyword>
<protein>
    <recommendedName>
        <fullName evidence="2">DUF4189 domain-containing protein</fullName>
    </recommendedName>
</protein>
<evidence type="ECO:0000313" key="3">
    <source>
        <dbReference type="EMBL" id="KST61880.1"/>
    </source>
</evidence>
<gene>
    <name evidence="3" type="ORF">BC008_07350</name>
</gene>
<organism evidence="3 4">
    <name type="scientific">Mastigocoleus testarum BC008</name>
    <dbReference type="NCBI Taxonomy" id="371196"/>
    <lineage>
        <taxon>Bacteria</taxon>
        <taxon>Bacillati</taxon>
        <taxon>Cyanobacteriota</taxon>
        <taxon>Cyanophyceae</taxon>
        <taxon>Nostocales</taxon>
        <taxon>Hapalosiphonaceae</taxon>
        <taxon>Mastigocoleus</taxon>
    </lineage>
</organism>
<feature type="signal peptide" evidence="1">
    <location>
        <begin position="1"/>
        <end position="30"/>
    </location>
</feature>